<sequence>MISRAAFARGVCLRCQLRILDRPRAHSSLRTAPFRTEFLQRRTYSSESAWERLTRTSEGKDECPSTRQVPERDVSPTNEQPSQTSSTTVKQDDASIDTEPAAPTLSRSPIKRSGPLLKRYYIGEDPLDRLSRRRVGNRSVYVHSEALGINILGEKGQAIVMRDMRGSNQNVKQLPVHEVIPDAFDIGQSLEAEEKDLTMEEALSNLDEIRPWDPIVAYDDFYTLLDVLINGFTVAQLRAYLSRANARAAIAAKEKKKQQQQQLYDSVEVLTPWTPSASVEIDGSAKERLGLTLMLEAWRLTMREIVEGQGYLSGRIDERFFALLTNEEQRLDAIRESYLDPGESIDISDSIIKINATKAKTQAILQRLDEASKAIVVKNFKADWLADSNVDGKLLWNLGQLTNTFIDRKKRQEIEVSWIKNGNTEVAIGEQVDQDDTGEQLGHIVQRLLHSALFPREQSIILKHEPNVKKARLVAEPRGNEKLSWKERLTQWSRWVKQGSRETSLDRAFTITEGDILPLPLTTEAQAAGSDAPWSKPYVSTTASFGQILHKYDEGSFTIAKAAKAKSHIFSPVSPPPAGLAPIVESVTSANPESAVITTLVLGFRPHPSVAKETTRSLPDFLELHLTVPDDLPDGPLTWDATPKRLVATLSQTFIDVAYPSEPVDLRLSQPLVSTMSPDALDSSAFREYIEAAKLDLLEGRLRPPPEVELSGLPSAEDDGSVSGPVKYMFAGLEMRRTLEVSYEGHKIQYASIEAGLHGGRRSQMNLEAVPASANAKLSKYEQKEYVRKYLDIAEDFVRGGVVQWIGERDITREFEQVEETAAAVEEIEVEEAGEGQAFGESELDLAEEQLEAAEEVKAEASGDGDVETSVNSGVETSVSDEAETPKKDDL</sequence>
<dbReference type="InterPro" id="IPR048400">
    <property type="entry name" value="SLS1_N"/>
</dbReference>
<evidence type="ECO:0000259" key="3">
    <source>
        <dbReference type="Pfam" id="PF20776"/>
    </source>
</evidence>
<proteinExistence type="predicted"/>
<dbReference type="AlphaFoldDB" id="A0A135SAC7"/>
<feature type="region of interest" description="Disordered" evidence="1">
    <location>
        <begin position="832"/>
        <end position="891"/>
    </location>
</feature>
<dbReference type="GO" id="GO:0005743">
    <property type="term" value="C:mitochondrial inner membrane"/>
    <property type="evidence" value="ECO:0007669"/>
    <property type="project" value="InterPro"/>
</dbReference>
<feature type="compositionally biased region" description="Polar residues" evidence="1">
    <location>
        <begin position="75"/>
        <end position="89"/>
    </location>
</feature>
<feature type="compositionally biased region" description="Basic and acidic residues" evidence="1">
    <location>
        <begin position="50"/>
        <end position="74"/>
    </location>
</feature>
<accession>A0A135SAC7</accession>
<feature type="region of interest" description="Disordered" evidence="1">
    <location>
        <begin position="50"/>
        <end position="111"/>
    </location>
</feature>
<feature type="domain" description="SLS1 C-terminal" evidence="4">
    <location>
        <begin position="481"/>
        <end position="786"/>
    </location>
</feature>
<feature type="compositionally biased region" description="Acidic residues" evidence="1">
    <location>
        <begin position="842"/>
        <end position="854"/>
    </location>
</feature>
<name>A0A135SAC7_9PEZI</name>
<dbReference type="OrthoDB" id="5392646at2759"/>
<dbReference type="InterPro" id="IPR048401">
    <property type="entry name" value="SLS1_C"/>
</dbReference>
<keyword evidence="6" id="KW-1185">Reference proteome</keyword>
<dbReference type="Proteomes" id="UP000070121">
    <property type="component" value="Unassembled WGS sequence"/>
</dbReference>
<dbReference type="InterPro" id="IPR032741">
    <property type="entry name" value="Sls1_KH-1"/>
</dbReference>
<dbReference type="Pfam" id="PF20776">
    <property type="entry name" value="SLS1_N"/>
    <property type="match status" value="1"/>
</dbReference>
<dbReference type="EMBL" id="JFFI01002461">
    <property type="protein sequence ID" value="KXH32870.1"/>
    <property type="molecule type" value="Genomic_DNA"/>
</dbReference>
<feature type="domain" description="SLS1 first KH" evidence="2">
    <location>
        <begin position="317"/>
        <end position="374"/>
    </location>
</feature>
<evidence type="ECO:0008006" key="7">
    <source>
        <dbReference type="Google" id="ProtNLM"/>
    </source>
</evidence>
<reference evidence="5 6" key="1">
    <citation type="submission" date="2014-02" db="EMBL/GenBank/DDBJ databases">
        <title>The genome sequence of Colletotrichum salicis CBS 607.94.</title>
        <authorList>
            <person name="Baroncelli R."/>
            <person name="Thon M.R."/>
        </authorList>
    </citation>
    <scope>NUCLEOTIDE SEQUENCE [LARGE SCALE GENOMIC DNA]</scope>
    <source>
        <strain evidence="5 6">CBS 607.94</strain>
    </source>
</reference>
<feature type="domain" description="SLS1 N-terminal" evidence="3">
    <location>
        <begin position="195"/>
        <end position="302"/>
    </location>
</feature>
<comment type="caution">
    <text evidence="5">The sequence shown here is derived from an EMBL/GenBank/DDBJ whole genome shotgun (WGS) entry which is preliminary data.</text>
</comment>
<evidence type="ECO:0000259" key="4">
    <source>
        <dbReference type="Pfam" id="PF20778"/>
    </source>
</evidence>
<dbReference type="STRING" id="1209931.A0A135SAC7"/>
<dbReference type="Pfam" id="PF14611">
    <property type="entry name" value="KH_SLS1_1"/>
    <property type="match status" value="1"/>
</dbReference>
<protein>
    <recommendedName>
        <fullName evidence="7">Mitochondrial inner-membrane-bound regulator</fullName>
    </recommendedName>
</protein>
<organism evidence="5 6">
    <name type="scientific">Colletotrichum salicis</name>
    <dbReference type="NCBI Taxonomy" id="1209931"/>
    <lineage>
        <taxon>Eukaryota</taxon>
        <taxon>Fungi</taxon>
        <taxon>Dikarya</taxon>
        <taxon>Ascomycota</taxon>
        <taxon>Pezizomycotina</taxon>
        <taxon>Sordariomycetes</taxon>
        <taxon>Hypocreomycetidae</taxon>
        <taxon>Glomerellales</taxon>
        <taxon>Glomerellaceae</taxon>
        <taxon>Colletotrichum</taxon>
        <taxon>Colletotrichum acutatum species complex</taxon>
    </lineage>
</organism>
<evidence type="ECO:0000259" key="2">
    <source>
        <dbReference type="Pfam" id="PF14611"/>
    </source>
</evidence>
<gene>
    <name evidence="5" type="ORF">CSAL01_09062</name>
</gene>
<evidence type="ECO:0000256" key="1">
    <source>
        <dbReference type="SAM" id="MobiDB-lite"/>
    </source>
</evidence>
<feature type="compositionally biased region" description="Polar residues" evidence="1">
    <location>
        <begin position="869"/>
        <end position="880"/>
    </location>
</feature>
<dbReference type="Pfam" id="PF20778">
    <property type="entry name" value="SLS1_C"/>
    <property type="match status" value="1"/>
</dbReference>
<evidence type="ECO:0000313" key="5">
    <source>
        <dbReference type="EMBL" id="KXH32870.1"/>
    </source>
</evidence>
<evidence type="ECO:0000313" key="6">
    <source>
        <dbReference type="Proteomes" id="UP000070121"/>
    </source>
</evidence>